<dbReference type="GO" id="GO:0016020">
    <property type="term" value="C:membrane"/>
    <property type="evidence" value="ECO:0007669"/>
    <property type="project" value="TreeGrafter"/>
</dbReference>
<protein>
    <submittedName>
        <fullName evidence="2">Steroid 5-alpha reductase family enzyme</fullName>
    </submittedName>
</protein>
<keyword evidence="1" id="KW-0812">Transmembrane</keyword>
<gene>
    <name evidence="2" type="ORF">GGQ79_004833</name>
</gene>
<accession>A0AB34Z0E0</accession>
<evidence type="ECO:0000256" key="1">
    <source>
        <dbReference type="SAM" id="Phobius"/>
    </source>
</evidence>
<dbReference type="PROSITE" id="PS50244">
    <property type="entry name" value="S5A_REDUCTASE"/>
    <property type="match status" value="1"/>
</dbReference>
<keyword evidence="3" id="KW-1185">Reference proteome</keyword>
<dbReference type="PANTHER" id="PTHR32251">
    <property type="entry name" value="3-OXO-5-ALPHA-STEROID 4-DEHYDROGENASE"/>
    <property type="match status" value="1"/>
</dbReference>
<organism evidence="2 3">
    <name type="scientific">Brucella pecoris</name>
    <dbReference type="NCBI Taxonomy" id="867683"/>
    <lineage>
        <taxon>Bacteria</taxon>
        <taxon>Pseudomonadati</taxon>
        <taxon>Pseudomonadota</taxon>
        <taxon>Alphaproteobacteria</taxon>
        <taxon>Hyphomicrobiales</taxon>
        <taxon>Brucellaceae</taxon>
        <taxon>Brucella/Ochrobactrum group</taxon>
        <taxon>Brucella</taxon>
    </lineage>
</organism>
<reference evidence="2 3" key="1">
    <citation type="submission" date="2020-08" db="EMBL/GenBank/DDBJ databases">
        <title>Genomic Encyclopedia of Type Strains, Phase IV (KMG-IV): sequencing the most valuable type-strain genomes for metagenomic binning, comparative biology and taxonomic classification.</title>
        <authorList>
            <person name="Goeker M."/>
        </authorList>
    </citation>
    <scope>NUCLEOTIDE SEQUENCE [LARGE SCALE GENOMIC DNA]</scope>
    <source>
        <strain evidence="2 3">DSM 23868</strain>
    </source>
</reference>
<feature type="transmembrane region" description="Helical" evidence="1">
    <location>
        <begin position="166"/>
        <end position="190"/>
    </location>
</feature>
<dbReference type="AlphaFoldDB" id="A0AB34Z0E0"/>
<keyword evidence="1" id="KW-0472">Membrane</keyword>
<comment type="caution">
    <text evidence="2">The sequence shown here is derived from an EMBL/GenBank/DDBJ whole genome shotgun (WGS) entry which is preliminary data.</text>
</comment>
<feature type="transmembrane region" description="Helical" evidence="1">
    <location>
        <begin position="64"/>
        <end position="84"/>
    </location>
</feature>
<evidence type="ECO:0000313" key="3">
    <source>
        <dbReference type="Proteomes" id="UP000553980"/>
    </source>
</evidence>
<proteinExistence type="predicted"/>
<evidence type="ECO:0000313" key="2">
    <source>
        <dbReference type="EMBL" id="MBB4096274.1"/>
    </source>
</evidence>
<dbReference type="EMBL" id="JACIEX010000025">
    <property type="protein sequence ID" value="MBB4096274.1"/>
    <property type="molecule type" value="Genomic_DNA"/>
</dbReference>
<name>A0AB34Z0E0_9HYPH</name>
<keyword evidence="1" id="KW-1133">Transmembrane helix</keyword>
<dbReference type="Proteomes" id="UP000553980">
    <property type="component" value="Unassembled WGS sequence"/>
</dbReference>
<feature type="transmembrane region" description="Helical" evidence="1">
    <location>
        <begin position="96"/>
        <end position="116"/>
    </location>
</feature>
<feature type="transmembrane region" description="Helical" evidence="1">
    <location>
        <begin position="251"/>
        <end position="270"/>
    </location>
</feature>
<dbReference type="PANTHER" id="PTHR32251:SF17">
    <property type="entry name" value="STEROID 5-ALPHA REDUCTASE C-TERMINAL DOMAIN-CONTAINING PROTEIN"/>
    <property type="match status" value="1"/>
</dbReference>
<sequence>MVRDIHKFLSLQRLCCIFIVLRFKRGNWFNPVPIFFSGLRKPKGKTERIACRKCTHDQRSVMQLGLLLIVAISLSAIMFFAWALERKTGKSGWIDAVWSFSVGVGSVIAVLLVGALWQRRSAILLLILMWSLRLGLHITQRSMRHGEDPRYAKLIKEWGANASKRLFWFLQIQALAAFILVLAVYFAAISRPDFPHFWDAIAVAVIAIALTGEALSDAQLAQFRKTPEAKTEVCETGLWAYSRHPNYFFEWLFWCAWPLMAITTSPWSWLSLLAPIQMYWLLVHVSGIPPLEEHMLKSRGEKFRALQHRVNAFFPGPRKNSHGSGAST</sequence>
<dbReference type="Pfam" id="PF06966">
    <property type="entry name" value="DUF1295"/>
    <property type="match status" value="1"/>
</dbReference>
<dbReference type="Gene3D" id="1.20.120.1630">
    <property type="match status" value="1"/>
</dbReference>
<feature type="transmembrane region" description="Helical" evidence="1">
    <location>
        <begin position="196"/>
        <end position="215"/>
    </location>
</feature>
<dbReference type="InterPro" id="IPR010721">
    <property type="entry name" value="UstE-like"/>
</dbReference>